<dbReference type="AlphaFoldDB" id="A0A1V6PBG9"/>
<dbReference type="GO" id="GO:0000792">
    <property type="term" value="C:heterochromatin"/>
    <property type="evidence" value="ECO:0007669"/>
    <property type="project" value="UniProtKB-ARBA"/>
</dbReference>
<dbReference type="InterPro" id="IPR000953">
    <property type="entry name" value="Chromo/chromo_shadow_dom"/>
</dbReference>
<evidence type="ECO:0000313" key="7">
    <source>
        <dbReference type="Proteomes" id="UP000191522"/>
    </source>
</evidence>
<dbReference type="OMA" id="KCPLKML"/>
<comment type="caution">
    <text evidence="6">The sequence shown here is derived from an EMBL/GenBank/DDBJ whole genome shotgun (WGS) entry which is preliminary data.</text>
</comment>
<dbReference type="STRING" id="69771.A0A1V6PBG9"/>
<dbReference type="InterPro" id="IPR051219">
    <property type="entry name" value="Heterochromatin_chromo-domain"/>
</dbReference>
<dbReference type="Proteomes" id="UP000191522">
    <property type="component" value="Unassembled WGS sequence"/>
</dbReference>
<dbReference type="EMBL" id="MDYL01000012">
    <property type="protein sequence ID" value="OQD74183.1"/>
    <property type="molecule type" value="Genomic_DNA"/>
</dbReference>
<dbReference type="Pfam" id="PF00385">
    <property type="entry name" value="Chromo"/>
    <property type="match status" value="1"/>
</dbReference>
<dbReference type="PRINTS" id="PR00504">
    <property type="entry name" value="CHROMODOMAIN"/>
</dbReference>
<dbReference type="Pfam" id="PF01393">
    <property type="entry name" value="Chromo_shadow"/>
    <property type="match status" value="1"/>
</dbReference>
<feature type="region of interest" description="Disordered" evidence="4">
    <location>
        <begin position="143"/>
        <end position="209"/>
    </location>
</feature>
<evidence type="ECO:0000256" key="2">
    <source>
        <dbReference type="ARBA" id="ARBA00011353"/>
    </source>
</evidence>
<evidence type="ECO:0000259" key="5">
    <source>
        <dbReference type="PROSITE" id="PS50013"/>
    </source>
</evidence>
<dbReference type="InterPro" id="IPR023779">
    <property type="entry name" value="Chromodomain_CS"/>
</dbReference>
<keyword evidence="3" id="KW-0539">Nucleus</keyword>
<name>A0A1V6PBG9_PENDC</name>
<dbReference type="GO" id="GO:0005634">
    <property type="term" value="C:nucleus"/>
    <property type="evidence" value="ECO:0007669"/>
    <property type="project" value="UniProtKB-SubCell"/>
</dbReference>
<feature type="compositionally biased region" description="Acidic residues" evidence="4">
    <location>
        <begin position="74"/>
        <end position="83"/>
    </location>
</feature>
<feature type="region of interest" description="Disordered" evidence="4">
    <location>
        <begin position="42"/>
        <end position="83"/>
    </location>
</feature>
<evidence type="ECO:0000256" key="3">
    <source>
        <dbReference type="ARBA" id="ARBA00023242"/>
    </source>
</evidence>
<dbReference type="OrthoDB" id="433924at2759"/>
<keyword evidence="7" id="KW-1185">Reference proteome</keyword>
<dbReference type="GO" id="GO:0006338">
    <property type="term" value="P:chromatin remodeling"/>
    <property type="evidence" value="ECO:0007669"/>
    <property type="project" value="UniProtKB-ARBA"/>
</dbReference>
<dbReference type="InterPro" id="IPR017984">
    <property type="entry name" value="Chromo_dom_subgr"/>
</dbReference>
<feature type="domain" description="Chromo" evidence="5">
    <location>
        <begin position="90"/>
        <end position="152"/>
    </location>
</feature>
<accession>A0A1V6PBG9</accession>
<dbReference type="InterPro" id="IPR016197">
    <property type="entry name" value="Chromo-like_dom_sf"/>
</dbReference>
<dbReference type="PROSITE" id="PS00598">
    <property type="entry name" value="CHROMO_1"/>
    <property type="match status" value="1"/>
</dbReference>
<evidence type="ECO:0000256" key="4">
    <source>
        <dbReference type="SAM" id="MobiDB-lite"/>
    </source>
</evidence>
<proteinExistence type="predicted"/>
<dbReference type="InterPro" id="IPR008251">
    <property type="entry name" value="Chromo_shadow_dom"/>
</dbReference>
<dbReference type="PROSITE" id="PS50013">
    <property type="entry name" value="CHROMO_2"/>
    <property type="match status" value="1"/>
</dbReference>
<sequence>MRASPTCPSFPLRQHSVSTLVLLYLFIVNLLSRLFKFVSPPQPNNMPPSLSEEVSDEEIADIPFKNGGDKAEDNGGDDADEDVGDEEGVYVVESIKEHQFLGNGKLHLFVRWKGYDDIADHTWEPEENLQEGAEQVLAEYYRSIGGRPEKPAGKAGPGRKRKSMGETKSPSASASAEPKRRRRSTKAQDQVPETEADEDNDSWVPKGKSWDQELDTVDTIIRDQDDGGLYAMLLWKNGKRSRVSIESCYEKCPKKMLKFYESHLVFKDG</sequence>
<organism evidence="6 7">
    <name type="scientific">Penicillium decumbens</name>
    <dbReference type="NCBI Taxonomy" id="69771"/>
    <lineage>
        <taxon>Eukaryota</taxon>
        <taxon>Fungi</taxon>
        <taxon>Dikarya</taxon>
        <taxon>Ascomycota</taxon>
        <taxon>Pezizomycotina</taxon>
        <taxon>Eurotiomycetes</taxon>
        <taxon>Eurotiomycetidae</taxon>
        <taxon>Eurotiales</taxon>
        <taxon>Aspergillaceae</taxon>
        <taxon>Penicillium</taxon>
    </lineage>
</organism>
<dbReference type="SMART" id="SM00298">
    <property type="entry name" value="CHROMO"/>
    <property type="match status" value="1"/>
</dbReference>
<comment type="subcellular location">
    <subcellularLocation>
        <location evidence="1">Nucleus</location>
    </subcellularLocation>
</comment>
<feature type="compositionally biased region" description="Acidic residues" evidence="4">
    <location>
        <begin position="192"/>
        <end position="201"/>
    </location>
</feature>
<protein>
    <recommendedName>
        <fullName evidence="5">Chromo domain-containing protein</fullName>
    </recommendedName>
</protein>
<gene>
    <name evidence="6" type="ORF">PENDEC_c012G01820</name>
</gene>
<dbReference type="SMART" id="SM00300">
    <property type="entry name" value="ChSh"/>
    <property type="match status" value="1"/>
</dbReference>
<comment type="subunit">
    <text evidence="2">Component of the NuA4 histone acetyltransferase complex.</text>
</comment>
<dbReference type="Gene3D" id="2.40.50.40">
    <property type="match status" value="2"/>
</dbReference>
<dbReference type="InterPro" id="IPR023780">
    <property type="entry name" value="Chromo_domain"/>
</dbReference>
<dbReference type="CDD" id="cd00024">
    <property type="entry name" value="CD_CSD"/>
    <property type="match status" value="1"/>
</dbReference>
<reference evidence="7" key="1">
    <citation type="journal article" date="2017" name="Nat. Microbiol.">
        <title>Global analysis of biosynthetic gene clusters reveals vast potential of secondary metabolite production in Penicillium species.</title>
        <authorList>
            <person name="Nielsen J.C."/>
            <person name="Grijseels S."/>
            <person name="Prigent S."/>
            <person name="Ji B."/>
            <person name="Dainat J."/>
            <person name="Nielsen K.F."/>
            <person name="Frisvad J.C."/>
            <person name="Workman M."/>
            <person name="Nielsen J."/>
        </authorList>
    </citation>
    <scope>NUCLEOTIDE SEQUENCE [LARGE SCALE GENOMIC DNA]</scope>
    <source>
        <strain evidence="7">IBT 11843</strain>
    </source>
</reference>
<evidence type="ECO:0000313" key="6">
    <source>
        <dbReference type="EMBL" id="OQD74183.1"/>
    </source>
</evidence>
<dbReference type="PANTHER" id="PTHR22812">
    <property type="entry name" value="CHROMOBOX PROTEIN"/>
    <property type="match status" value="1"/>
</dbReference>
<evidence type="ECO:0000256" key="1">
    <source>
        <dbReference type="ARBA" id="ARBA00004123"/>
    </source>
</evidence>
<dbReference type="SUPFAM" id="SSF54160">
    <property type="entry name" value="Chromo domain-like"/>
    <property type="match status" value="2"/>
</dbReference>